<organism evidence="2 3">
    <name type="scientific">Lentzea tibetensis</name>
    <dbReference type="NCBI Taxonomy" id="2591470"/>
    <lineage>
        <taxon>Bacteria</taxon>
        <taxon>Bacillati</taxon>
        <taxon>Actinomycetota</taxon>
        <taxon>Actinomycetes</taxon>
        <taxon>Pseudonocardiales</taxon>
        <taxon>Pseudonocardiaceae</taxon>
        <taxon>Lentzea</taxon>
    </lineage>
</organism>
<dbReference type="GO" id="GO:0017057">
    <property type="term" value="F:6-phosphogluconolactonase activity"/>
    <property type="evidence" value="ECO:0007669"/>
    <property type="project" value="TreeGrafter"/>
</dbReference>
<dbReference type="OrthoDB" id="9790815at2"/>
<comment type="similarity">
    <text evidence="1">Belongs to the cycloisomerase 2 family.</text>
</comment>
<dbReference type="InterPro" id="IPR011048">
    <property type="entry name" value="Haem_d1_sf"/>
</dbReference>
<dbReference type="InterPro" id="IPR015943">
    <property type="entry name" value="WD40/YVTN_repeat-like_dom_sf"/>
</dbReference>
<reference evidence="2 3" key="1">
    <citation type="submission" date="2019-07" db="EMBL/GenBank/DDBJ databases">
        <title>Lentzea xizangensis sp. nov., isolated from Qinghai-Tibetan Plateau Soils.</title>
        <authorList>
            <person name="Huang J."/>
        </authorList>
    </citation>
    <scope>NUCLEOTIDE SEQUENCE [LARGE SCALE GENOMIC DNA]</scope>
    <source>
        <strain evidence="2 3">FXJ1.1311</strain>
    </source>
</reference>
<keyword evidence="3" id="KW-1185">Reference proteome</keyword>
<dbReference type="Pfam" id="PF10282">
    <property type="entry name" value="Lactonase"/>
    <property type="match status" value="1"/>
</dbReference>
<proteinExistence type="inferred from homology"/>
<dbReference type="GO" id="GO:0005829">
    <property type="term" value="C:cytosol"/>
    <property type="evidence" value="ECO:0007669"/>
    <property type="project" value="TreeGrafter"/>
</dbReference>
<dbReference type="EMBL" id="VOBR01000022">
    <property type="protein sequence ID" value="TWP48204.1"/>
    <property type="molecule type" value="Genomic_DNA"/>
</dbReference>
<dbReference type="InterPro" id="IPR019405">
    <property type="entry name" value="Lactonase_7-beta_prop"/>
</dbReference>
<comment type="caution">
    <text evidence="2">The sequence shown here is derived from an EMBL/GenBank/DDBJ whole genome shotgun (WGS) entry which is preliminary data.</text>
</comment>
<protein>
    <submittedName>
        <fullName evidence="2">Lactonase family protein</fullName>
    </submittedName>
</protein>
<dbReference type="PANTHER" id="PTHR30344">
    <property type="entry name" value="6-PHOSPHOGLUCONOLACTONASE-RELATED"/>
    <property type="match status" value="1"/>
</dbReference>
<sequence>MDRRRFLGAVGVGAGLLMTGEIAEAQETAAPGKATRKVYFGAYTTWSGGAQGIGIGAYDSATGQLTTTGVIKGVTNPSWVEESRDGRFLYAVNETSDGAVTAINAATGKVINKQPTGGADPCHLAIDPSGKFLVTADYSSGSVTVLPIRPDGGLGARTHLVKHKGSGPDPDRQKTPHAHQVVFDPQGKFIAAVDLGADAVFTYTLSPEGKLTPVNTAKLKPGAGPRHIAFHPNGKVAYVANELDSTIVVCAYDNGKLTPGQVLKTAPSSPVRNYPAEVFVSPDGRFVYLSNRGHDSVAVFSVDGATLKLVETTPVGGKYPRHITLDPTGRFLFAANQNSNLVTSFAVDSATGKLKAAGTPLKTQIPVCVTPTRLG</sequence>
<name>A0A563EM30_9PSEU</name>
<evidence type="ECO:0000313" key="2">
    <source>
        <dbReference type="EMBL" id="TWP48204.1"/>
    </source>
</evidence>
<accession>A0A563EM30</accession>
<gene>
    <name evidence="2" type="ORF">FKR81_29730</name>
</gene>
<dbReference type="InterPro" id="IPR050282">
    <property type="entry name" value="Cycloisomerase_2"/>
</dbReference>
<evidence type="ECO:0000313" key="3">
    <source>
        <dbReference type="Proteomes" id="UP000316639"/>
    </source>
</evidence>
<evidence type="ECO:0000256" key="1">
    <source>
        <dbReference type="ARBA" id="ARBA00005564"/>
    </source>
</evidence>
<dbReference type="AlphaFoldDB" id="A0A563EM30"/>
<dbReference type="Gene3D" id="2.130.10.10">
    <property type="entry name" value="YVTN repeat-like/Quinoprotein amine dehydrogenase"/>
    <property type="match status" value="1"/>
</dbReference>
<dbReference type="Proteomes" id="UP000316639">
    <property type="component" value="Unassembled WGS sequence"/>
</dbReference>
<dbReference type="SUPFAM" id="SSF51004">
    <property type="entry name" value="C-terminal (heme d1) domain of cytochrome cd1-nitrite reductase"/>
    <property type="match status" value="1"/>
</dbReference>
<dbReference type="PANTHER" id="PTHR30344:SF1">
    <property type="entry name" value="6-PHOSPHOGLUCONOLACTONASE"/>
    <property type="match status" value="1"/>
</dbReference>